<sequence>MMVIVLQKQFNIYFLVNSPVSRSYVRYHIYSTITHSLSDSDSTLPATDDFGSRFLEFDEYSFEQTDNTEKQKACSH</sequence>
<organism evidence="1 2">
    <name type="scientific">Schistosoma margrebowiei</name>
    <dbReference type="NCBI Taxonomy" id="48269"/>
    <lineage>
        <taxon>Eukaryota</taxon>
        <taxon>Metazoa</taxon>
        <taxon>Spiralia</taxon>
        <taxon>Lophotrochozoa</taxon>
        <taxon>Platyhelminthes</taxon>
        <taxon>Trematoda</taxon>
        <taxon>Digenea</taxon>
        <taxon>Strigeidida</taxon>
        <taxon>Schistosomatoidea</taxon>
        <taxon>Schistosomatidae</taxon>
        <taxon>Schistosoma</taxon>
    </lineage>
</organism>
<protein>
    <submittedName>
        <fullName evidence="2">Uncharacterized protein</fullName>
    </submittedName>
</protein>
<evidence type="ECO:0000313" key="2">
    <source>
        <dbReference type="WBParaSite" id="SMRG1_9010.1"/>
    </source>
</evidence>
<name>A0AA85AL66_9TREM</name>
<dbReference type="AlphaFoldDB" id="A0AA85AL66"/>
<accession>A0AA85AL66</accession>
<evidence type="ECO:0000313" key="1">
    <source>
        <dbReference type="Proteomes" id="UP000050790"/>
    </source>
</evidence>
<dbReference type="WBParaSite" id="SMRG1_9010.1">
    <property type="protein sequence ID" value="SMRG1_9010.1"/>
    <property type="gene ID" value="SMRG1_9010"/>
</dbReference>
<reference evidence="2" key="1">
    <citation type="submission" date="2023-11" db="UniProtKB">
        <authorList>
            <consortium name="WormBaseParasite"/>
        </authorList>
    </citation>
    <scope>IDENTIFICATION</scope>
</reference>
<dbReference type="Proteomes" id="UP000050790">
    <property type="component" value="Unassembled WGS sequence"/>
</dbReference>
<proteinExistence type="predicted"/>